<evidence type="ECO:0000313" key="3">
    <source>
        <dbReference type="EMBL" id="CAB9492744.1"/>
    </source>
</evidence>
<dbReference type="Proteomes" id="UP000509458">
    <property type="component" value="Chromosome"/>
</dbReference>
<dbReference type="AlphaFoldDB" id="A0A6T9XXD7"/>
<dbReference type="Gene3D" id="2.120.10.30">
    <property type="entry name" value="TolB, C-terminal domain"/>
    <property type="match status" value="1"/>
</dbReference>
<protein>
    <submittedName>
        <fullName evidence="3">Dehydrogenase</fullName>
    </submittedName>
</protein>
<feature type="domain" description="Glucose/Sorbosone dehydrogenase" evidence="2">
    <location>
        <begin position="83"/>
        <end position="397"/>
    </location>
</feature>
<dbReference type="SUPFAM" id="SSF50952">
    <property type="entry name" value="Soluble quinoprotein glucose dehydrogenase"/>
    <property type="match status" value="1"/>
</dbReference>
<accession>A0A6T9XXD7</accession>
<evidence type="ECO:0000259" key="2">
    <source>
        <dbReference type="Pfam" id="PF07995"/>
    </source>
</evidence>
<dbReference type="PANTHER" id="PTHR19328">
    <property type="entry name" value="HEDGEHOG-INTERACTING PROTEIN"/>
    <property type="match status" value="1"/>
</dbReference>
<feature type="signal peptide" evidence="1">
    <location>
        <begin position="1"/>
        <end position="25"/>
    </location>
</feature>
<evidence type="ECO:0000256" key="1">
    <source>
        <dbReference type="SAM" id="SignalP"/>
    </source>
</evidence>
<proteinExistence type="predicted"/>
<keyword evidence="1" id="KW-0732">Signal</keyword>
<gene>
    <name evidence="3" type="ORF">ALFOR1_20183</name>
</gene>
<dbReference type="InterPro" id="IPR012938">
    <property type="entry name" value="Glc/Sorbosone_DH"/>
</dbReference>
<evidence type="ECO:0000313" key="4">
    <source>
        <dbReference type="Proteomes" id="UP000509458"/>
    </source>
</evidence>
<dbReference type="Pfam" id="PF07995">
    <property type="entry name" value="GSDH"/>
    <property type="match status" value="1"/>
</dbReference>
<organism evidence="3 4">
    <name type="scientific">Alteromonas macleodii</name>
    <name type="common">Pseudoalteromonas macleodii</name>
    <dbReference type="NCBI Taxonomy" id="28108"/>
    <lineage>
        <taxon>Bacteria</taxon>
        <taxon>Pseudomonadati</taxon>
        <taxon>Pseudomonadota</taxon>
        <taxon>Gammaproteobacteria</taxon>
        <taxon>Alteromonadales</taxon>
        <taxon>Alteromonadaceae</taxon>
        <taxon>Alteromonas/Salinimonas group</taxon>
        <taxon>Alteromonas</taxon>
    </lineage>
</organism>
<dbReference type="InterPro" id="IPR011041">
    <property type="entry name" value="Quinoprot_gluc/sorb_DH_b-prop"/>
</dbReference>
<dbReference type="RefSeq" id="WP_179982397.1">
    <property type="nucleotide sequence ID" value="NZ_LR812090.1"/>
</dbReference>
<reference evidence="3 4" key="1">
    <citation type="submission" date="2020-06" db="EMBL/GenBank/DDBJ databases">
        <authorList>
            <person name="Duchaud E."/>
        </authorList>
    </citation>
    <scope>NUCLEOTIDE SEQUENCE [LARGE SCALE GENOMIC DNA]</scope>
    <source>
        <strain evidence="3">Alteromonas fortis</strain>
    </source>
</reference>
<dbReference type="InterPro" id="IPR011042">
    <property type="entry name" value="6-blade_b-propeller_TolB-like"/>
</dbReference>
<sequence>MKSVRTIKKFLVFALASGAFSQVLASDVDVEPTRNTEKHAGISDVSASLKSFASNVVTEHLVTSLAFPKALTTVIDEVNATTHIVIVTRDGELVIADDEGEISRFSLGLDHLYTKGQGGVLDILIPSQFPANPTVLLSYSKGSDDANRLAVVKGELSLTSGISNIEPVIEVAQTKDTPVHYGGKLLQLGTRDASQEQGFLVTTGDGFDYREQAQVISSQLGKVLGFSIAGKPLMNPAFPESPYVYSLGHRNPQGLVQGPKGQVFLHEHGPDGGDEVNLLKKGANFGWPVVTLGKDYSGARISPFSTYPDMTDPIVDWTPSIAPSSMVYYSHDKFPMLTDTLLVTSLKAKALYAVNKTPNKYVSTKIFDALEVRLRDIAVDGEGNLLLLTDGGNAKVVKVRPNRTKFNKRSIN</sequence>
<feature type="chain" id="PRO_5029568426" evidence="1">
    <location>
        <begin position="26"/>
        <end position="412"/>
    </location>
</feature>
<dbReference type="EMBL" id="LR812090">
    <property type="protein sequence ID" value="CAB9492744.1"/>
    <property type="molecule type" value="Genomic_DNA"/>
</dbReference>
<dbReference type="PANTHER" id="PTHR19328:SF75">
    <property type="entry name" value="ALDOSE SUGAR DEHYDROGENASE YLII"/>
    <property type="match status" value="1"/>
</dbReference>
<name>A0A6T9XXD7_ALTMA</name>